<name>A0A074ZSU3_OPIVI</name>
<feature type="compositionally biased region" description="Polar residues" evidence="1">
    <location>
        <begin position="97"/>
        <end position="107"/>
    </location>
</feature>
<protein>
    <submittedName>
        <fullName evidence="2">Uncharacterized protein</fullName>
    </submittedName>
</protein>
<organism evidence="2 3">
    <name type="scientific">Opisthorchis viverrini</name>
    <name type="common">Southeast Asian liver fluke</name>
    <dbReference type="NCBI Taxonomy" id="6198"/>
    <lineage>
        <taxon>Eukaryota</taxon>
        <taxon>Metazoa</taxon>
        <taxon>Spiralia</taxon>
        <taxon>Lophotrochozoa</taxon>
        <taxon>Platyhelminthes</taxon>
        <taxon>Trematoda</taxon>
        <taxon>Digenea</taxon>
        <taxon>Opisthorchiida</taxon>
        <taxon>Opisthorchiata</taxon>
        <taxon>Opisthorchiidae</taxon>
        <taxon>Opisthorchis</taxon>
    </lineage>
</organism>
<feature type="region of interest" description="Disordered" evidence="1">
    <location>
        <begin position="46"/>
        <end position="107"/>
    </location>
</feature>
<dbReference type="GeneID" id="20330290"/>
<dbReference type="RefSeq" id="XP_009177909.1">
    <property type="nucleotide sequence ID" value="XM_009179645.1"/>
</dbReference>
<dbReference type="STRING" id="6198.A0A074ZSU3"/>
<evidence type="ECO:0000313" key="2">
    <source>
        <dbReference type="EMBL" id="KER18344.1"/>
    </source>
</evidence>
<evidence type="ECO:0000256" key="1">
    <source>
        <dbReference type="SAM" id="MobiDB-lite"/>
    </source>
</evidence>
<dbReference type="KEGG" id="ovi:T265_16125"/>
<dbReference type="CTD" id="20330290"/>
<feature type="compositionally biased region" description="Low complexity" evidence="1">
    <location>
        <begin position="82"/>
        <end position="96"/>
    </location>
</feature>
<proteinExistence type="predicted"/>
<reference evidence="2 3" key="1">
    <citation type="submission" date="2013-11" db="EMBL/GenBank/DDBJ databases">
        <title>Opisthorchis viverrini - life in the bile duct.</title>
        <authorList>
            <person name="Young N.D."/>
            <person name="Nagarajan N."/>
            <person name="Lin S.J."/>
            <person name="Korhonen P.K."/>
            <person name="Jex A.R."/>
            <person name="Hall R.S."/>
            <person name="Safavi-Hemami H."/>
            <person name="Kaewkong W."/>
            <person name="Bertrand D."/>
            <person name="Gao S."/>
            <person name="Seet Q."/>
            <person name="Wongkham S."/>
            <person name="Teh B.T."/>
            <person name="Wongkham C."/>
            <person name="Intapan P.M."/>
            <person name="Maleewong W."/>
            <person name="Yang X."/>
            <person name="Hu M."/>
            <person name="Wang Z."/>
            <person name="Hofmann A."/>
            <person name="Sternberg P.W."/>
            <person name="Tan P."/>
            <person name="Wang J."/>
            <person name="Gasser R.B."/>
        </authorList>
    </citation>
    <scope>NUCLEOTIDE SEQUENCE [LARGE SCALE GENOMIC DNA]</scope>
</reference>
<dbReference type="Proteomes" id="UP000054324">
    <property type="component" value="Unassembled WGS sequence"/>
</dbReference>
<feature type="non-terminal residue" evidence="2">
    <location>
        <position position="107"/>
    </location>
</feature>
<dbReference type="AlphaFoldDB" id="A0A074ZSU3"/>
<sequence length="107" mass="10615">TNAAPGTCSTPGTDVKASPSRAAVASLVGSLAWSALSYSSKLIASATSGSGNKVNPVSVNEPSSPQPPMTTNAKETVTDQLSSLSSASSITVDSSSVRPTETAKQST</sequence>
<feature type="non-terminal residue" evidence="2">
    <location>
        <position position="1"/>
    </location>
</feature>
<gene>
    <name evidence="2" type="ORF">T265_16125</name>
</gene>
<accession>A0A074ZSU3</accession>
<evidence type="ECO:0000313" key="3">
    <source>
        <dbReference type="Proteomes" id="UP000054324"/>
    </source>
</evidence>
<dbReference type="EMBL" id="KL602853">
    <property type="protein sequence ID" value="KER18344.1"/>
    <property type="molecule type" value="Genomic_DNA"/>
</dbReference>
<keyword evidence="3" id="KW-1185">Reference proteome</keyword>
<feature type="compositionally biased region" description="Polar residues" evidence="1">
    <location>
        <begin position="46"/>
        <end position="81"/>
    </location>
</feature>